<accession>A0AAN7KVU1</accession>
<comment type="caution">
    <text evidence="1">The sequence shown here is derived from an EMBL/GenBank/DDBJ whole genome shotgun (WGS) entry which is preliminary data.</text>
</comment>
<reference evidence="1 2" key="1">
    <citation type="journal article" date="2023" name="Hortic Res">
        <title>Pangenome of water caltrop reveals structural variations and asymmetric subgenome divergence after allopolyploidization.</title>
        <authorList>
            <person name="Zhang X."/>
            <person name="Chen Y."/>
            <person name="Wang L."/>
            <person name="Yuan Y."/>
            <person name="Fang M."/>
            <person name="Shi L."/>
            <person name="Lu R."/>
            <person name="Comes H.P."/>
            <person name="Ma Y."/>
            <person name="Chen Y."/>
            <person name="Huang G."/>
            <person name="Zhou Y."/>
            <person name="Zheng Z."/>
            <person name="Qiu Y."/>
        </authorList>
    </citation>
    <scope>NUCLEOTIDE SEQUENCE [LARGE SCALE GENOMIC DNA]</scope>
    <source>
        <tissue evidence="1">Roots</tissue>
    </source>
</reference>
<protein>
    <submittedName>
        <fullName evidence="1">Uncharacterized protein</fullName>
    </submittedName>
</protein>
<sequence>MPQRKEVLIKGFFLLIHCPNRECEGRINLQIGLCTPPWRGVNVSTTENRAFFVPPPTNIDSFMNGTERIDGIYEVLKIVICHLPSNCGCPTSDLHSCFVRGKCGHQISPRRLEG</sequence>
<dbReference type="EMBL" id="JAXIOK010000004">
    <property type="protein sequence ID" value="KAK4773499.1"/>
    <property type="molecule type" value="Genomic_DNA"/>
</dbReference>
<organism evidence="1 2">
    <name type="scientific">Trapa incisa</name>
    <dbReference type="NCBI Taxonomy" id="236973"/>
    <lineage>
        <taxon>Eukaryota</taxon>
        <taxon>Viridiplantae</taxon>
        <taxon>Streptophyta</taxon>
        <taxon>Embryophyta</taxon>
        <taxon>Tracheophyta</taxon>
        <taxon>Spermatophyta</taxon>
        <taxon>Magnoliopsida</taxon>
        <taxon>eudicotyledons</taxon>
        <taxon>Gunneridae</taxon>
        <taxon>Pentapetalae</taxon>
        <taxon>rosids</taxon>
        <taxon>malvids</taxon>
        <taxon>Myrtales</taxon>
        <taxon>Lythraceae</taxon>
        <taxon>Trapa</taxon>
    </lineage>
</organism>
<proteinExistence type="predicted"/>
<name>A0AAN7KVU1_9MYRT</name>
<keyword evidence="2" id="KW-1185">Reference proteome</keyword>
<gene>
    <name evidence="1" type="ORF">SAY87_028518</name>
</gene>
<dbReference type="AlphaFoldDB" id="A0AAN7KVU1"/>
<dbReference type="Proteomes" id="UP001345219">
    <property type="component" value="Chromosome 22"/>
</dbReference>
<evidence type="ECO:0000313" key="1">
    <source>
        <dbReference type="EMBL" id="KAK4773499.1"/>
    </source>
</evidence>
<evidence type="ECO:0000313" key="2">
    <source>
        <dbReference type="Proteomes" id="UP001345219"/>
    </source>
</evidence>